<dbReference type="InterPro" id="IPR000415">
    <property type="entry name" value="Nitroreductase-like"/>
</dbReference>
<proteinExistence type="predicted"/>
<dbReference type="CDD" id="cd02142">
    <property type="entry name" value="McbC_SagB-like_oxidoreductase"/>
    <property type="match status" value="1"/>
</dbReference>
<keyword evidence="1" id="KW-0472">Membrane</keyword>
<feature type="transmembrane region" description="Helical" evidence="1">
    <location>
        <begin position="166"/>
        <end position="185"/>
    </location>
</feature>
<reference evidence="3" key="1">
    <citation type="journal article" date="2015" name="Nature">
        <title>Complex archaea that bridge the gap between prokaryotes and eukaryotes.</title>
        <authorList>
            <person name="Spang A."/>
            <person name="Saw J.H."/>
            <person name="Jorgensen S.L."/>
            <person name="Zaremba-Niedzwiedzka K."/>
            <person name="Martijn J."/>
            <person name="Lind A.E."/>
            <person name="van Eijk R."/>
            <person name="Schleper C."/>
            <person name="Guy L."/>
            <person name="Ettema T.J."/>
        </authorList>
    </citation>
    <scope>NUCLEOTIDE SEQUENCE</scope>
</reference>
<accession>A0A0F9CXB3</accession>
<gene>
    <name evidence="3" type="ORF">LCGC14_2270690</name>
</gene>
<organism evidence="3">
    <name type="scientific">marine sediment metagenome</name>
    <dbReference type="NCBI Taxonomy" id="412755"/>
    <lineage>
        <taxon>unclassified sequences</taxon>
        <taxon>metagenomes</taxon>
        <taxon>ecological metagenomes</taxon>
    </lineage>
</organism>
<name>A0A0F9CXB3_9ZZZZ</name>
<dbReference type="AlphaFoldDB" id="A0A0F9CXB3"/>
<feature type="domain" description="Nitroreductase" evidence="2">
    <location>
        <begin position="37"/>
        <end position="208"/>
    </location>
</feature>
<sequence>MKDPDISSKLGLNPLKWIPISQNKAPDKKLTYSETVLRRRSRRNFINQKLKKTTFIQLIDIVFAAWAENFPVAKDYASAISIGFLAGNIEELAPGFYLADTANKTAGYVDFEPTTGKMAAACLNQQWLCSASVHFLFMTNLNTIDRFWGPRGYRYAMMAAGRLCHILYLGATAMGLGCCGIGAFYDDEAKNILGLNPESYLLYLAAVGEVKGM</sequence>
<keyword evidence="1" id="KW-0812">Transmembrane</keyword>
<dbReference type="GO" id="GO:0016491">
    <property type="term" value="F:oxidoreductase activity"/>
    <property type="evidence" value="ECO:0007669"/>
    <property type="project" value="InterPro"/>
</dbReference>
<dbReference type="PANTHER" id="PTHR43745">
    <property type="entry name" value="NITROREDUCTASE MJ1384-RELATED"/>
    <property type="match status" value="1"/>
</dbReference>
<dbReference type="InterPro" id="IPR052544">
    <property type="entry name" value="Bacteriocin_Proc_Enz"/>
</dbReference>
<evidence type="ECO:0000256" key="1">
    <source>
        <dbReference type="SAM" id="Phobius"/>
    </source>
</evidence>
<comment type="caution">
    <text evidence="3">The sequence shown here is derived from an EMBL/GenBank/DDBJ whole genome shotgun (WGS) entry which is preliminary data.</text>
</comment>
<dbReference type="Pfam" id="PF00881">
    <property type="entry name" value="Nitroreductase"/>
    <property type="match status" value="1"/>
</dbReference>
<dbReference type="EMBL" id="LAZR01031385">
    <property type="protein sequence ID" value="KKL53909.1"/>
    <property type="molecule type" value="Genomic_DNA"/>
</dbReference>
<protein>
    <recommendedName>
        <fullName evidence="2">Nitroreductase domain-containing protein</fullName>
    </recommendedName>
</protein>
<dbReference type="Gene3D" id="3.40.109.10">
    <property type="entry name" value="NADH Oxidase"/>
    <property type="match status" value="1"/>
</dbReference>
<keyword evidence="1" id="KW-1133">Transmembrane helix</keyword>
<dbReference type="PANTHER" id="PTHR43745:SF2">
    <property type="entry name" value="NITROREDUCTASE MJ1384-RELATED"/>
    <property type="match status" value="1"/>
</dbReference>
<evidence type="ECO:0000313" key="3">
    <source>
        <dbReference type="EMBL" id="KKL53909.1"/>
    </source>
</evidence>
<dbReference type="InterPro" id="IPR029479">
    <property type="entry name" value="Nitroreductase"/>
</dbReference>
<evidence type="ECO:0000259" key="2">
    <source>
        <dbReference type="Pfam" id="PF00881"/>
    </source>
</evidence>
<dbReference type="SUPFAM" id="SSF55469">
    <property type="entry name" value="FMN-dependent nitroreductase-like"/>
    <property type="match status" value="1"/>
</dbReference>